<organism evidence="2 3">
    <name type="scientific">Thiohalomonas denitrificans</name>
    <dbReference type="NCBI Taxonomy" id="415747"/>
    <lineage>
        <taxon>Bacteria</taxon>
        <taxon>Pseudomonadati</taxon>
        <taxon>Pseudomonadota</taxon>
        <taxon>Gammaproteobacteria</taxon>
        <taxon>Thiohalomonadales</taxon>
        <taxon>Thiohalomonadaceae</taxon>
        <taxon>Thiohalomonas</taxon>
    </lineage>
</organism>
<reference evidence="2 3" key="1">
    <citation type="submission" date="2016-10" db="EMBL/GenBank/DDBJ databases">
        <authorList>
            <person name="de Groot N.N."/>
        </authorList>
    </citation>
    <scope>NUCLEOTIDE SEQUENCE [LARGE SCALE GENOMIC DNA]</scope>
    <source>
        <strain evidence="2 3">HLD2</strain>
    </source>
</reference>
<dbReference type="Proteomes" id="UP000199648">
    <property type="component" value="Unassembled WGS sequence"/>
</dbReference>
<dbReference type="SUPFAM" id="SSF54427">
    <property type="entry name" value="NTF2-like"/>
    <property type="match status" value="1"/>
</dbReference>
<dbReference type="OrthoDB" id="271716at2"/>
<feature type="domain" description="SnoaL-like" evidence="1">
    <location>
        <begin position="11"/>
        <end position="132"/>
    </location>
</feature>
<proteinExistence type="predicted"/>
<protein>
    <submittedName>
        <fullName evidence="2">SnoaL-like domain-containing protein</fullName>
    </submittedName>
</protein>
<dbReference type="RefSeq" id="WP_092997446.1">
    <property type="nucleotide sequence ID" value="NZ_FMWD01000007.1"/>
</dbReference>
<evidence type="ECO:0000313" key="2">
    <source>
        <dbReference type="EMBL" id="SCZ63146.1"/>
    </source>
</evidence>
<dbReference type="AlphaFoldDB" id="A0A1G5QNC1"/>
<dbReference type="Gene3D" id="3.10.450.50">
    <property type="match status" value="1"/>
</dbReference>
<dbReference type="Pfam" id="PF13474">
    <property type="entry name" value="SnoaL_3"/>
    <property type="match status" value="1"/>
</dbReference>
<dbReference type="InterPro" id="IPR037401">
    <property type="entry name" value="SnoaL-like"/>
</dbReference>
<dbReference type="InterPro" id="IPR032710">
    <property type="entry name" value="NTF2-like_dom_sf"/>
</dbReference>
<sequence>MKADNQTTSEVKDTLNRFADAFAKRDMDSLKATLAPDPDVTFFGTGSDEERVGLSDIGEQLHRDWSQSESASIDWGGVSVSSAGPVAWVAADVTLRAKTNGKEITLPGRVTAVMDKRDGHWLIDQWHLSVPMSGQEKGRSFPSQ</sequence>
<name>A0A1G5QNC1_9GAMM</name>
<gene>
    <name evidence="2" type="ORF">SAMN03097708_02431</name>
</gene>
<evidence type="ECO:0000259" key="1">
    <source>
        <dbReference type="Pfam" id="PF13474"/>
    </source>
</evidence>
<accession>A0A1G5QNC1</accession>
<keyword evidence="3" id="KW-1185">Reference proteome</keyword>
<evidence type="ECO:0000313" key="3">
    <source>
        <dbReference type="Proteomes" id="UP000199648"/>
    </source>
</evidence>
<dbReference type="EMBL" id="FMWD01000007">
    <property type="protein sequence ID" value="SCZ63146.1"/>
    <property type="molecule type" value="Genomic_DNA"/>
</dbReference>
<dbReference type="STRING" id="415747.SAMN03097708_02431"/>